<evidence type="ECO:0000256" key="1">
    <source>
        <dbReference type="RuleBase" id="RU003936"/>
    </source>
</evidence>
<proteinExistence type="inferred from homology"/>
<comment type="similarity">
    <text evidence="1">Belongs to the P(II) protein family.</text>
</comment>
<dbReference type="AlphaFoldDB" id="A0A7S3QKB8"/>
<dbReference type="GO" id="GO:0005829">
    <property type="term" value="C:cytosol"/>
    <property type="evidence" value="ECO:0007669"/>
    <property type="project" value="TreeGrafter"/>
</dbReference>
<dbReference type="PANTHER" id="PTHR30115:SF11">
    <property type="entry name" value="NITROGEN REGULATORY PROTEIN P-II HOMOLOG"/>
    <property type="match status" value="1"/>
</dbReference>
<dbReference type="GO" id="GO:0005524">
    <property type="term" value="F:ATP binding"/>
    <property type="evidence" value="ECO:0007669"/>
    <property type="project" value="TreeGrafter"/>
</dbReference>
<gene>
    <name evidence="3" type="ORF">DTER00134_LOCUS546</name>
</gene>
<dbReference type="PRINTS" id="PR00340">
    <property type="entry name" value="PIIGLNB"/>
</dbReference>
<dbReference type="InterPro" id="IPR011322">
    <property type="entry name" value="N-reg_PII-like_a/b"/>
</dbReference>
<feature type="region of interest" description="Disordered" evidence="2">
    <location>
        <begin position="1"/>
        <end position="26"/>
    </location>
</feature>
<reference evidence="3" key="1">
    <citation type="submission" date="2021-01" db="EMBL/GenBank/DDBJ databases">
        <authorList>
            <person name="Corre E."/>
            <person name="Pelletier E."/>
            <person name="Niang G."/>
            <person name="Scheremetjew M."/>
            <person name="Finn R."/>
            <person name="Kale V."/>
            <person name="Holt S."/>
            <person name="Cochrane G."/>
            <person name="Meng A."/>
            <person name="Brown T."/>
            <person name="Cohen L."/>
        </authorList>
    </citation>
    <scope>NUCLEOTIDE SEQUENCE</scope>
    <source>
        <strain evidence="3">CCMP1320</strain>
    </source>
</reference>
<dbReference type="InterPro" id="IPR017918">
    <property type="entry name" value="N-reg_PII_CS"/>
</dbReference>
<dbReference type="GO" id="GO:0030234">
    <property type="term" value="F:enzyme regulator activity"/>
    <property type="evidence" value="ECO:0007669"/>
    <property type="project" value="InterPro"/>
</dbReference>
<accession>A0A7S3QKB8</accession>
<dbReference type="SUPFAM" id="SSF54913">
    <property type="entry name" value="GlnB-like"/>
    <property type="match status" value="1"/>
</dbReference>
<feature type="compositionally biased region" description="Low complexity" evidence="2">
    <location>
        <begin position="1"/>
        <end position="16"/>
    </location>
</feature>
<dbReference type="InterPro" id="IPR002187">
    <property type="entry name" value="N-reg_PII"/>
</dbReference>
<organism evidence="3">
    <name type="scientific">Dunaliella tertiolecta</name>
    <name type="common">Green alga</name>
    <dbReference type="NCBI Taxonomy" id="3047"/>
    <lineage>
        <taxon>Eukaryota</taxon>
        <taxon>Viridiplantae</taxon>
        <taxon>Chlorophyta</taxon>
        <taxon>core chlorophytes</taxon>
        <taxon>Chlorophyceae</taxon>
        <taxon>CS clade</taxon>
        <taxon>Chlamydomonadales</taxon>
        <taxon>Dunaliellaceae</taxon>
        <taxon>Dunaliella</taxon>
    </lineage>
</organism>
<dbReference type="Gene3D" id="3.30.70.120">
    <property type="match status" value="1"/>
</dbReference>
<dbReference type="PROSITE" id="PS51343">
    <property type="entry name" value="PII_GLNB_DOM"/>
    <property type="match status" value="1"/>
</dbReference>
<dbReference type="InterPro" id="IPR015867">
    <property type="entry name" value="N-reg_PII/ATP_PRibTrfase_C"/>
</dbReference>
<dbReference type="PROSITE" id="PS00638">
    <property type="entry name" value="PII_GLNB_CTER"/>
    <property type="match status" value="1"/>
</dbReference>
<evidence type="ECO:0008006" key="4">
    <source>
        <dbReference type="Google" id="ProtNLM"/>
    </source>
</evidence>
<dbReference type="GO" id="GO:0006808">
    <property type="term" value="P:regulation of nitrogen utilization"/>
    <property type="evidence" value="ECO:0007669"/>
    <property type="project" value="InterPro"/>
</dbReference>
<dbReference type="PANTHER" id="PTHR30115">
    <property type="entry name" value="NITROGEN REGULATORY PROTEIN P-II"/>
    <property type="match status" value="1"/>
</dbReference>
<evidence type="ECO:0000256" key="2">
    <source>
        <dbReference type="SAM" id="MobiDB-lite"/>
    </source>
</evidence>
<name>A0A7S3QKB8_DUNTE</name>
<sequence>MQQRLSQASRTSSLSSNKPHPTAAYHPRISRSAQTAWLIPSKRTPCVPTNEHVHTLTTCASLKRATYSELESITCDLSAFPQCHFFRVEAIIRPWRMPFVVEQLSAQGVRGMTTAMVKGVGMQGGNRERYAGTEFALTDLVDKATVEVVTAREQVDQVVRLISTACYTGEIGDGKIFIHPVADVVRVRTAETGAGAERMEGGMFDQAASSKWIPANPANES</sequence>
<protein>
    <recommendedName>
        <fullName evidence="4">Nitrogen regulatory protein P-II</fullName>
    </recommendedName>
</protein>
<dbReference type="EMBL" id="HBIP01001249">
    <property type="protein sequence ID" value="CAE0485507.1"/>
    <property type="molecule type" value="Transcribed_RNA"/>
</dbReference>
<dbReference type="Pfam" id="PF00543">
    <property type="entry name" value="P-II"/>
    <property type="match status" value="1"/>
</dbReference>
<evidence type="ECO:0000313" key="3">
    <source>
        <dbReference type="EMBL" id="CAE0485507.1"/>
    </source>
</evidence>
<dbReference type="SMART" id="SM00938">
    <property type="entry name" value="P-II"/>
    <property type="match status" value="1"/>
</dbReference>